<comment type="caution">
    <text evidence="11">The sequence shown here is derived from an EMBL/GenBank/DDBJ whole genome shotgun (WGS) entry which is preliminary data.</text>
</comment>
<evidence type="ECO:0000256" key="3">
    <source>
        <dbReference type="ARBA" id="ARBA00004845"/>
    </source>
</evidence>
<comment type="pathway">
    <text evidence="3">Carbohydrate biosynthesis; 3-deoxy-D-manno-octulosonate biosynthesis; 3-deoxy-D-manno-octulosonate from D-ribulose 5-phosphate: step 2/3.</text>
</comment>
<comment type="subcellular location">
    <subcellularLocation>
        <location evidence="1">Cytoplasm</location>
    </subcellularLocation>
</comment>
<evidence type="ECO:0000256" key="8">
    <source>
        <dbReference type="ARBA" id="ARBA00022985"/>
    </source>
</evidence>
<name>A0A368C7V6_9GAMM</name>
<comment type="similarity">
    <text evidence="4">Belongs to the KdsA family.</text>
</comment>
<protein>
    <recommendedName>
        <fullName evidence="5">3-deoxy-8-phosphooctulonate synthase</fullName>
        <ecNumber evidence="5">2.5.1.55</ecNumber>
    </recommendedName>
</protein>
<dbReference type="InterPro" id="IPR013785">
    <property type="entry name" value="Aldolase_TIM"/>
</dbReference>
<evidence type="ECO:0000313" key="11">
    <source>
        <dbReference type="EMBL" id="RCL45485.1"/>
    </source>
</evidence>
<dbReference type="SUPFAM" id="SSF51569">
    <property type="entry name" value="Aldolase"/>
    <property type="match status" value="1"/>
</dbReference>
<evidence type="ECO:0000256" key="4">
    <source>
        <dbReference type="ARBA" id="ARBA00010499"/>
    </source>
</evidence>
<evidence type="ECO:0000256" key="5">
    <source>
        <dbReference type="ARBA" id="ARBA00012693"/>
    </source>
</evidence>
<dbReference type="InterPro" id="IPR006269">
    <property type="entry name" value="KDO8P_synthase"/>
</dbReference>
<keyword evidence="6" id="KW-0963">Cytoplasm</keyword>
<reference evidence="11 12" key="1">
    <citation type="journal article" date="2018" name="Microbiome">
        <title>Fine metagenomic profile of the Mediterranean stratified and mixed water columns revealed by assembly and recruitment.</title>
        <authorList>
            <person name="Haro-Moreno J.M."/>
            <person name="Lopez-Perez M."/>
            <person name="De La Torre J.R."/>
            <person name="Picazo A."/>
            <person name="Camacho A."/>
            <person name="Rodriguez-Valera F."/>
        </authorList>
    </citation>
    <scope>NUCLEOTIDE SEQUENCE [LARGE SCALE GENOMIC DNA]</scope>
    <source>
        <strain evidence="11">MED-G78</strain>
    </source>
</reference>
<comment type="catalytic activity">
    <reaction evidence="9">
        <text>D-arabinose 5-phosphate + phosphoenolpyruvate + H2O = 3-deoxy-alpha-D-manno-2-octulosonate-8-phosphate + phosphate</text>
        <dbReference type="Rhea" id="RHEA:14053"/>
        <dbReference type="ChEBI" id="CHEBI:15377"/>
        <dbReference type="ChEBI" id="CHEBI:43474"/>
        <dbReference type="ChEBI" id="CHEBI:57693"/>
        <dbReference type="ChEBI" id="CHEBI:58702"/>
        <dbReference type="ChEBI" id="CHEBI:85985"/>
        <dbReference type="EC" id="2.5.1.55"/>
    </reaction>
</comment>
<dbReference type="EC" id="2.5.1.55" evidence="5"/>
<evidence type="ECO:0000256" key="7">
    <source>
        <dbReference type="ARBA" id="ARBA00022679"/>
    </source>
</evidence>
<dbReference type="GO" id="GO:0008676">
    <property type="term" value="F:3-deoxy-8-phosphooctulonate synthase activity"/>
    <property type="evidence" value="ECO:0007669"/>
    <property type="project" value="UniProtKB-EC"/>
</dbReference>
<keyword evidence="8" id="KW-0448">Lipopolysaccharide biosynthesis</keyword>
<dbReference type="GO" id="GO:0009103">
    <property type="term" value="P:lipopolysaccharide biosynthetic process"/>
    <property type="evidence" value="ECO:0007669"/>
    <property type="project" value="UniProtKB-UniPathway"/>
</dbReference>
<dbReference type="AlphaFoldDB" id="A0A368C7V6"/>
<dbReference type="EMBL" id="QOPI01000002">
    <property type="protein sequence ID" value="RCL45485.1"/>
    <property type="molecule type" value="Genomic_DNA"/>
</dbReference>
<evidence type="ECO:0000256" key="6">
    <source>
        <dbReference type="ARBA" id="ARBA00022490"/>
    </source>
</evidence>
<dbReference type="Pfam" id="PF00793">
    <property type="entry name" value="DAHP_synth_1"/>
    <property type="match status" value="1"/>
</dbReference>
<dbReference type="NCBIfam" id="TIGR01362">
    <property type="entry name" value="KDO8P_synth"/>
    <property type="match status" value="1"/>
</dbReference>
<dbReference type="GO" id="GO:0005737">
    <property type="term" value="C:cytoplasm"/>
    <property type="evidence" value="ECO:0007669"/>
    <property type="project" value="UniProtKB-SubCell"/>
</dbReference>
<dbReference type="PANTHER" id="PTHR21057">
    <property type="entry name" value="PHOSPHO-2-DEHYDRO-3-DEOXYHEPTONATE ALDOLASE"/>
    <property type="match status" value="1"/>
</dbReference>
<dbReference type="InterPro" id="IPR006218">
    <property type="entry name" value="DAHP1/KDSA"/>
</dbReference>
<evidence type="ECO:0000256" key="9">
    <source>
        <dbReference type="ARBA" id="ARBA00049112"/>
    </source>
</evidence>
<organism evidence="11 12">
    <name type="scientific">SAR86 cluster bacterium</name>
    <dbReference type="NCBI Taxonomy" id="2030880"/>
    <lineage>
        <taxon>Bacteria</taxon>
        <taxon>Pseudomonadati</taxon>
        <taxon>Pseudomonadota</taxon>
        <taxon>Gammaproteobacteria</taxon>
        <taxon>SAR86 cluster</taxon>
    </lineage>
</organism>
<dbReference type="NCBIfam" id="NF003543">
    <property type="entry name" value="PRK05198.1"/>
    <property type="match status" value="1"/>
</dbReference>
<sequence>MKEIKLRNFLIGNNNPLTLMGGVNVLESEEMVMTVAEKFKNVTDKLKINWIFKGSYDKANRSSIDSFRGPGIDEGLRILEKVATSFDCPVITDFHEPNQAQPVSEVCEIIQVPAFLARQTDLVAAAAKTDSIVQFKKPQFLTAPEMENMIKKCSDAGNDKITLCERGNSFGYNNLIVDTLNFQILKNFSYPVIFDVTHSLQLPGGLGNAAGGRREYLLSLAKAGISQGIAGLFLEAHPDPDQAKCDGPCALNLDMLEPFLNQIKDLDEFVKNQEDLDIR</sequence>
<evidence type="ECO:0000256" key="2">
    <source>
        <dbReference type="ARBA" id="ARBA00004756"/>
    </source>
</evidence>
<dbReference type="Proteomes" id="UP000252915">
    <property type="component" value="Unassembled WGS sequence"/>
</dbReference>
<keyword evidence="7 11" id="KW-0808">Transferase</keyword>
<dbReference type="Gene3D" id="3.20.20.70">
    <property type="entry name" value="Aldolase class I"/>
    <property type="match status" value="1"/>
</dbReference>
<proteinExistence type="inferred from homology"/>
<accession>A0A368C7V6</accession>
<dbReference type="UniPathway" id="UPA00030"/>
<feature type="domain" description="DAHP synthetase I/KDSA" evidence="10">
    <location>
        <begin position="8"/>
        <end position="271"/>
    </location>
</feature>
<evidence type="ECO:0000313" key="12">
    <source>
        <dbReference type="Proteomes" id="UP000252915"/>
    </source>
</evidence>
<evidence type="ECO:0000256" key="1">
    <source>
        <dbReference type="ARBA" id="ARBA00004496"/>
    </source>
</evidence>
<evidence type="ECO:0000259" key="10">
    <source>
        <dbReference type="Pfam" id="PF00793"/>
    </source>
</evidence>
<comment type="pathway">
    <text evidence="2">Bacterial outer membrane biogenesis; lipopolysaccharide biosynthesis.</text>
</comment>
<gene>
    <name evidence="11" type="ORF">DBW92_00670</name>
</gene>
<dbReference type="UniPathway" id="UPA00357">
    <property type="reaction ID" value="UER00474"/>
</dbReference>